<dbReference type="Proteomes" id="UP001365405">
    <property type="component" value="Unassembled WGS sequence"/>
</dbReference>
<protein>
    <submittedName>
        <fullName evidence="1">Uncharacterized protein</fullName>
    </submittedName>
</protein>
<organism evidence="1 2">
    <name type="scientific">Pseudaquabacterium inlustre</name>
    <dbReference type="NCBI Taxonomy" id="2984192"/>
    <lineage>
        <taxon>Bacteria</taxon>
        <taxon>Pseudomonadati</taxon>
        <taxon>Pseudomonadota</taxon>
        <taxon>Betaproteobacteria</taxon>
        <taxon>Burkholderiales</taxon>
        <taxon>Sphaerotilaceae</taxon>
        <taxon>Pseudaquabacterium</taxon>
    </lineage>
</organism>
<proteinExistence type="predicted"/>
<evidence type="ECO:0000313" key="1">
    <source>
        <dbReference type="EMBL" id="MEK8052378.1"/>
    </source>
</evidence>
<reference evidence="1 2" key="1">
    <citation type="submission" date="2024-04" db="EMBL/GenBank/DDBJ databases">
        <title>Novel species of the genus Ideonella isolated from streams.</title>
        <authorList>
            <person name="Lu H."/>
        </authorList>
    </citation>
    <scope>NUCLEOTIDE SEQUENCE [LARGE SCALE GENOMIC DNA]</scope>
    <source>
        <strain evidence="1 2">DXS22W</strain>
    </source>
</reference>
<comment type="caution">
    <text evidence="1">The sequence shown here is derived from an EMBL/GenBank/DDBJ whole genome shotgun (WGS) entry which is preliminary data.</text>
</comment>
<evidence type="ECO:0000313" key="2">
    <source>
        <dbReference type="Proteomes" id="UP001365405"/>
    </source>
</evidence>
<gene>
    <name evidence="1" type="ORF">AACH10_19150</name>
</gene>
<dbReference type="EMBL" id="JBBUTH010000009">
    <property type="protein sequence ID" value="MEK8052378.1"/>
    <property type="molecule type" value="Genomic_DNA"/>
</dbReference>
<sequence>MPIRFHKKQAMLDGFVTVEDAEALSNWLREGQGRGVHLGQCAQVHAAVLQVLMALKPRLVAAPADAHLAGALRAAGLPGAA</sequence>
<accession>A0ABU9CKL4</accession>
<name>A0ABU9CKL4_9BURK</name>
<keyword evidence="2" id="KW-1185">Reference proteome</keyword>
<dbReference type="RefSeq" id="WP_341412088.1">
    <property type="nucleotide sequence ID" value="NZ_JBBUTH010000009.1"/>
</dbReference>